<dbReference type="SMART" id="SM00472">
    <property type="entry name" value="MIR"/>
    <property type="match status" value="3"/>
</dbReference>
<dbReference type="PROSITE" id="PS50919">
    <property type="entry name" value="MIR"/>
    <property type="match status" value="3"/>
</dbReference>
<keyword evidence="3" id="KW-0677">Repeat</keyword>
<protein>
    <recommendedName>
        <fullName evidence="6">MIR domain-containing protein</fullName>
    </recommendedName>
</protein>
<evidence type="ECO:0000256" key="3">
    <source>
        <dbReference type="ARBA" id="ARBA00022737"/>
    </source>
</evidence>
<dbReference type="GO" id="GO:0005576">
    <property type="term" value="C:extracellular region"/>
    <property type="evidence" value="ECO:0007669"/>
    <property type="project" value="UniProtKB-SubCell"/>
</dbReference>
<dbReference type="GO" id="GO:0032991">
    <property type="term" value="C:protein-containing complex"/>
    <property type="evidence" value="ECO:0007669"/>
    <property type="project" value="UniProtKB-ARBA"/>
</dbReference>
<dbReference type="PANTHER" id="PTHR46809:SF2">
    <property type="entry name" value="GH21273P"/>
    <property type="match status" value="1"/>
</dbReference>
<keyword evidence="8" id="KW-1185">Reference proteome</keyword>
<comment type="subcellular location">
    <subcellularLocation>
        <location evidence="1">Secreted</location>
    </subcellularLocation>
</comment>
<evidence type="ECO:0000256" key="4">
    <source>
        <dbReference type="SAM" id="MobiDB-lite"/>
    </source>
</evidence>
<dbReference type="EMBL" id="CAXITT010000128">
    <property type="protein sequence ID" value="CAL1532918.1"/>
    <property type="molecule type" value="Genomic_DNA"/>
</dbReference>
<feature type="region of interest" description="Disordered" evidence="4">
    <location>
        <begin position="211"/>
        <end position="249"/>
    </location>
</feature>
<proteinExistence type="predicted"/>
<evidence type="ECO:0000313" key="7">
    <source>
        <dbReference type="EMBL" id="CAL1532918.1"/>
    </source>
</evidence>
<name>A0AAV2HL23_LYMST</name>
<dbReference type="InterPro" id="IPR016093">
    <property type="entry name" value="MIR_motif"/>
</dbReference>
<feature type="compositionally biased region" description="Basic and acidic residues" evidence="4">
    <location>
        <begin position="234"/>
        <end position="249"/>
    </location>
</feature>
<feature type="domain" description="MIR" evidence="6">
    <location>
        <begin position="33"/>
        <end position="87"/>
    </location>
</feature>
<feature type="signal peptide" evidence="5">
    <location>
        <begin position="1"/>
        <end position="27"/>
    </location>
</feature>
<dbReference type="Pfam" id="PF02815">
    <property type="entry name" value="MIR"/>
    <property type="match status" value="1"/>
</dbReference>
<feature type="chain" id="PRO_5043427286" description="MIR domain-containing protein" evidence="5">
    <location>
        <begin position="28"/>
        <end position="249"/>
    </location>
</feature>
<comment type="caution">
    <text evidence="7">The sequence shown here is derived from an EMBL/GenBank/DDBJ whole genome shotgun (WGS) entry which is preliminary data.</text>
</comment>
<dbReference type="Proteomes" id="UP001497497">
    <property type="component" value="Unassembled WGS sequence"/>
</dbReference>
<dbReference type="FunFam" id="2.80.10.50:FF:000023">
    <property type="entry name" value="Stromal cell-derived factor 2-like 1"/>
    <property type="match status" value="1"/>
</dbReference>
<dbReference type="InterPro" id="IPR036300">
    <property type="entry name" value="MIR_dom_sf"/>
</dbReference>
<feature type="compositionally biased region" description="Basic and acidic residues" evidence="4">
    <location>
        <begin position="211"/>
        <end position="220"/>
    </location>
</feature>
<evidence type="ECO:0000256" key="1">
    <source>
        <dbReference type="ARBA" id="ARBA00004613"/>
    </source>
</evidence>
<feature type="compositionally biased region" description="Acidic residues" evidence="4">
    <location>
        <begin position="221"/>
        <end position="233"/>
    </location>
</feature>
<dbReference type="GO" id="GO:0005783">
    <property type="term" value="C:endoplasmic reticulum"/>
    <property type="evidence" value="ECO:0007669"/>
    <property type="project" value="UniProtKB-ARBA"/>
</dbReference>
<dbReference type="SUPFAM" id="SSF82109">
    <property type="entry name" value="MIR domain"/>
    <property type="match status" value="1"/>
</dbReference>
<evidence type="ECO:0000259" key="6">
    <source>
        <dbReference type="PROSITE" id="PS50919"/>
    </source>
</evidence>
<dbReference type="Gene3D" id="2.80.10.50">
    <property type="match status" value="1"/>
</dbReference>
<organism evidence="7 8">
    <name type="scientific">Lymnaea stagnalis</name>
    <name type="common">Great pond snail</name>
    <name type="synonym">Helix stagnalis</name>
    <dbReference type="NCBI Taxonomy" id="6523"/>
    <lineage>
        <taxon>Eukaryota</taxon>
        <taxon>Metazoa</taxon>
        <taxon>Spiralia</taxon>
        <taxon>Lophotrochozoa</taxon>
        <taxon>Mollusca</taxon>
        <taxon>Gastropoda</taxon>
        <taxon>Heterobranchia</taxon>
        <taxon>Euthyneura</taxon>
        <taxon>Panpulmonata</taxon>
        <taxon>Hygrophila</taxon>
        <taxon>Lymnaeoidea</taxon>
        <taxon>Lymnaeidae</taxon>
        <taxon>Lymnaea</taxon>
    </lineage>
</organism>
<dbReference type="AlphaFoldDB" id="A0AAV2HL23"/>
<evidence type="ECO:0000313" key="8">
    <source>
        <dbReference type="Proteomes" id="UP001497497"/>
    </source>
</evidence>
<gene>
    <name evidence="7" type="ORF">GSLYS_00006936001</name>
</gene>
<feature type="domain" description="MIR" evidence="6">
    <location>
        <begin position="95"/>
        <end position="150"/>
    </location>
</feature>
<feature type="domain" description="MIR" evidence="6">
    <location>
        <begin position="151"/>
        <end position="205"/>
    </location>
</feature>
<dbReference type="CDD" id="cd23293">
    <property type="entry name" value="beta-trefoil_MIR_SDF2_meta"/>
    <property type="match status" value="1"/>
</dbReference>
<keyword evidence="2 5" id="KW-0732">Signal</keyword>
<dbReference type="PANTHER" id="PTHR46809">
    <property type="entry name" value="STROMAL CELL-DERIVED FACTOR 2-LIKE PROTEIN"/>
    <property type="match status" value="1"/>
</dbReference>
<evidence type="ECO:0000256" key="2">
    <source>
        <dbReference type="ARBA" id="ARBA00022729"/>
    </source>
</evidence>
<sequence>MAPTGNNVFAQAFYTLLIYFLIDSVYCSTEFDYDFVTCGSALKIMNTANNARLHSHDVKYGSGSGQQSVTGVDSSDDHNSYWQVNAKTGAICTRGNPIKCGQTVRLTHVATKRNLHSHHFQSPLSRNLEVSAFGENGDGDEGDNWVVICSSKYWSRNDKIRFKHVTTEHYLHMSGDTYGRPIHGQREVSAFPNVHDLNYWQAAEGIYIKPTEAKSRISARDEDDEDEEEDDDDSGNRNRRENDIPHDEF</sequence>
<evidence type="ECO:0000256" key="5">
    <source>
        <dbReference type="SAM" id="SignalP"/>
    </source>
</evidence>
<reference evidence="7 8" key="1">
    <citation type="submission" date="2024-04" db="EMBL/GenBank/DDBJ databases">
        <authorList>
            <consortium name="Genoscope - CEA"/>
            <person name="William W."/>
        </authorList>
    </citation>
    <scope>NUCLEOTIDE SEQUENCE [LARGE SCALE GENOMIC DNA]</scope>
</reference>
<accession>A0AAV2HL23</accession>